<dbReference type="HOGENOM" id="CLU_2317829_0_0_10"/>
<gene>
    <name evidence="2" type="ORF">HMPREF9944_00227</name>
</gene>
<reference evidence="2 3" key="1">
    <citation type="submission" date="2011-12" db="EMBL/GenBank/DDBJ databases">
        <title>The Genome Sequence of Prevotella maculosa OT 289.</title>
        <authorList>
            <consortium name="The Broad Institute Genome Sequencing Platform"/>
            <person name="Earl A."/>
            <person name="Ward D."/>
            <person name="Feldgarden M."/>
            <person name="Gevers D."/>
            <person name="Izard J."/>
            <person name="Blanton J.M."/>
            <person name="Mathney J."/>
            <person name="Tanner A.C."/>
            <person name="Dewhirst F.E."/>
            <person name="Young S.K."/>
            <person name="Zeng Q."/>
            <person name="Gargeya S."/>
            <person name="Fitzgerald M."/>
            <person name="Haas B."/>
            <person name="Abouelleil A."/>
            <person name="Alvarado L."/>
            <person name="Arachchi H.M."/>
            <person name="Berlin A."/>
            <person name="Chapman S.B."/>
            <person name="Gearin G."/>
            <person name="Goldberg J."/>
            <person name="Griggs A."/>
            <person name="Gujja S."/>
            <person name="Hansen M."/>
            <person name="Heiman D."/>
            <person name="Howarth C."/>
            <person name="Larimer J."/>
            <person name="Lui A."/>
            <person name="MacDonald P.J.P."/>
            <person name="McCowen C."/>
            <person name="Montmayeur A."/>
            <person name="Murphy C."/>
            <person name="Neiman D."/>
            <person name="Pearson M."/>
            <person name="Priest M."/>
            <person name="Roberts A."/>
            <person name="Saif S."/>
            <person name="Shea T."/>
            <person name="Sisk P."/>
            <person name="Stolte C."/>
            <person name="Sykes S."/>
            <person name="Wortman J."/>
            <person name="Nusbaum C."/>
            <person name="Birren B."/>
        </authorList>
    </citation>
    <scope>NUCLEOTIDE SEQUENCE [LARGE SCALE GENOMIC DNA]</scope>
    <source>
        <strain evidence="2 3">OT 289</strain>
    </source>
</reference>
<accession>H1HJ83</accession>
<dbReference type="STRING" id="999422.HMPREF9944_00227"/>
<comment type="caution">
    <text evidence="2">The sequence shown here is derived from an EMBL/GenBank/DDBJ whole genome shotgun (WGS) entry which is preliminary data.</text>
</comment>
<evidence type="ECO:0000313" key="2">
    <source>
        <dbReference type="EMBL" id="EHO74082.1"/>
    </source>
</evidence>
<dbReference type="EMBL" id="AGEK01000012">
    <property type="protein sequence ID" value="EHO74082.1"/>
    <property type="molecule type" value="Genomic_DNA"/>
</dbReference>
<keyword evidence="1" id="KW-0812">Transmembrane</keyword>
<name>H1HJ83_9BACT</name>
<sequence>MILLAAHTPTFRKKMCTFPKSFYRTRDTTKKAELQKQSGLRSYYTKGKDLSAVFHRVKLVYLFFNFSIYASMTAMAVMLTTSLTELSKSVKWMALFNPI</sequence>
<dbReference type="Proteomes" id="UP000003167">
    <property type="component" value="Unassembled WGS sequence"/>
</dbReference>
<keyword evidence="1" id="KW-0472">Membrane</keyword>
<evidence type="ECO:0000313" key="3">
    <source>
        <dbReference type="Proteomes" id="UP000003167"/>
    </source>
</evidence>
<feature type="transmembrane region" description="Helical" evidence="1">
    <location>
        <begin position="59"/>
        <end position="83"/>
    </location>
</feature>
<keyword evidence="3" id="KW-1185">Reference proteome</keyword>
<evidence type="ECO:0000256" key="1">
    <source>
        <dbReference type="SAM" id="Phobius"/>
    </source>
</evidence>
<organism evidence="2 3">
    <name type="scientific">Segatella maculosa OT 289</name>
    <dbReference type="NCBI Taxonomy" id="999422"/>
    <lineage>
        <taxon>Bacteria</taxon>
        <taxon>Pseudomonadati</taxon>
        <taxon>Bacteroidota</taxon>
        <taxon>Bacteroidia</taxon>
        <taxon>Bacteroidales</taxon>
        <taxon>Prevotellaceae</taxon>
        <taxon>Segatella</taxon>
    </lineage>
</organism>
<protein>
    <submittedName>
        <fullName evidence="2">Uncharacterized protein</fullName>
    </submittedName>
</protein>
<dbReference type="AlphaFoldDB" id="H1HJ83"/>
<keyword evidence="1" id="KW-1133">Transmembrane helix</keyword>
<proteinExistence type="predicted"/>